<gene>
    <name evidence="8" type="ORF">H7F16_10820</name>
</gene>
<keyword evidence="3" id="KW-0805">Transcription regulation</keyword>
<dbReference type="GO" id="GO:0032993">
    <property type="term" value="C:protein-DNA complex"/>
    <property type="evidence" value="ECO:0007669"/>
    <property type="project" value="TreeGrafter"/>
</dbReference>
<dbReference type="PANTHER" id="PTHR48111:SF1">
    <property type="entry name" value="TWO-COMPONENT RESPONSE REGULATOR ORR33"/>
    <property type="match status" value="1"/>
</dbReference>
<proteinExistence type="predicted"/>
<dbReference type="Pfam" id="PF00072">
    <property type="entry name" value="Response_reg"/>
    <property type="match status" value="1"/>
</dbReference>
<keyword evidence="4" id="KW-0238">DNA-binding</keyword>
<evidence type="ECO:0000256" key="6">
    <source>
        <dbReference type="PROSITE-ProRule" id="PRU00169"/>
    </source>
</evidence>
<reference evidence="8 9" key="1">
    <citation type="journal article" date="2017" name="Int. J. Syst. Evol. Microbiol.">
        <title>Gemmobacter straminiformis sp. nov., isolated from an artificial fountain.</title>
        <authorList>
            <person name="Kang J.Y."/>
            <person name="Kim M.J."/>
            <person name="Chun J."/>
            <person name="Son K.P."/>
            <person name="Jahng K.Y."/>
        </authorList>
    </citation>
    <scope>NUCLEOTIDE SEQUENCE [LARGE SCALE GENOMIC DNA]</scope>
    <source>
        <strain evidence="8 9">CAM-8</strain>
    </source>
</reference>
<dbReference type="GO" id="GO:0006355">
    <property type="term" value="P:regulation of DNA-templated transcription"/>
    <property type="evidence" value="ECO:0007669"/>
    <property type="project" value="TreeGrafter"/>
</dbReference>
<dbReference type="InterPro" id="IPR001789">
    <property type="entry name" value="Sig_transdc_resp-reg_receiver"/>
</dbReference>
<evidence type="ECO:0000256" key="2">
    <source>
        <dbReference type="ARBA" id="ARBA00023012"/>
    </source>
</evidence>
<dbReference type="GO" id="GO:0000156">
    <property type="term" value="F:phosphorelay response regulator activity"/>
    <property type="evidence" value="ECO:0007669"/>
    <property type="project" value="TreeGrafter"/>
</dbReference>
<dbReference type="SUPFAM" id="SSF52172">
    <property type="entry name" value="CheY-like"/>
    <property type="match status" value="1"/>
</dbReference>
<dbReference type="Gene3D" id="3.40.50.2300">
    <property type="match status" value="1"/>
</dbReference>
<dbReference type="PROSITE" id="PS50110">
    <property type="entry name" value="RESPONSE_REGULATORY"/>
    <property type="match status" value="1"/>
</dbReference>
<evidence type="ECO:0000259" key="7">
    <source>
        <dbReference type="PROSITE" id="PS50110"/>
    </source>
</evidence>
<keyword evidence="2" id="KW-0902">Two-component regulatory system</keyword>
<dbReference type="SMART" id="SM00448">
    <property type="entry name" value="REC"/>
    <property type="match status" value="1"/>
</dbReference>
<evidence type="ECO:0000256" key="5">
    <source>
        <dbReference type="ARBA" id="ARBA00023163"/>
    </source>
</evidence>
<feature type="domain" description="Response regulatory" evidence="7">
    <location>
        <begin position="2"/>
        <end position="121"/>
    </location>
</feature>
<dbReference type="RefSeq" id="WP_185797623.1">
    <property type="nucleotide sequence ID" value="NZ_JACLQD010000003.1"/>
</dbReference>
<keyword evidence="5" id="KW-0804">Transcription</keyword>
<name>A0A842I9F3_9RHOB</name>
<keyword evidence="1 6" id="KW-0597">Phosphoprotein</keyword>
<dbReference type="GO" id="GO:0005829">
    <property type="term" value="C:cytosol"/>
    <property type="evidence" value="ECO:0007669"/>
    <property type="project" value="TreeGrafter"/>
</dbReference>
<evidence type="ECO:0000313" key="9">
    <source>
        <dbReference type="Proteomes" id="UP000555411"/>
    </source>
</evidence>
<dbReference type="InterPro" id="IPR011006">
    <property type="entry name" value="CheY-like_superfamily"/>
</dbReference>
<accession>A0A842I9F3</accession>
<evidence type="ECO:0000256" key="3">
    <source>
        <dbReference type="ARBA" id="ARBA00023015"/>
    </source>
</evidence>
<evidence type="ECO:0000256" key="1">
    <source>
        <dbReference type="ARBA" id="ARBA00022553"/>
    </source>
</evidence>
<comment type="caution">
    <text evidence="8">The sequence shown here is derived from an EMBL/GenBank/DDBJ whole genome shotgun (WGS) entry which is preliminary data.</text>
</comment>
<feature type="modified residue" description="4-aspartylphosphate" evidence="6">
    <location>
        <position position="54"/>
    </location>
</feature>
<dbReference type="PANTHER" id="PTHR48111">
    <property type="entry name" value="REGULATOR OF RPOS"/>
    <property type="match status" value="1"/>
</dbReference>
<evidence type="ECO:0000256" key="4">
    <source>
        <dbReference type="ARBA" id="ARBA00023125"/>
    </source>
</evidence>
<keyword evidence="9" id="KW-1185">Reference proteome</keyword>
<evidence type="ECO:0000313" key="8">
    <source>
        <dbReference type="EMBL" id="MBC2835997.1"/>
    </source>
</evidence>
<dbReference type="Proteomes" id="UP000555411">
    <property type="component" value="Unassembled WGS sequence"/>
</dbReference>
<dbReference type="GO" id="GO:0000976">
    <property type="term" value="F:transcription cis-regulatory region binding"/>
    <property type="evidence" value="ECO:0007669"/>
    <property type="project" value="TreeGrafter"/>
</dbReference>
<organism evidence="8 9">
    <name type="scientific">Paragemmobacter straminiformis</name>
    <dbReference type="NCBI Taxonomy" id="2045119"/>
    <lineage>
        <taxon>Bacteria</taxon>
        <taxon>Pseudomonadati</taxon>
        <taxon>Pseudomonadota</taxon>
        <taxon>Alphaproteobacteria</taxon>
        <taxon>Rhodobacterales</taxon>
        <taxon>Paracoccaceae</taxon>
        <taxon>Paragemmobacter</taxon>
    </lineage>
</organism>
<sequence>MRILAVDDDPVFLELLAGMLKAIGYGHVTTVGTAEQALHEVDTSNHVYDCILSDMQMPGLDGTALTTAIRLRTAYRQTPILMITALAGKNFVDEAFTAGATDYITKPLDMIELKARIGMVARLLSERHRLAEFARLVGQRAAQVEINADFDTPILIPGFDRGIEFLAMENYLLTLGVKRMYSTSAFGIHIKNASMIFNKASGAVYMQMLGDVAAQIVDSLKTEDAKIAYAGSGNFVCMSERDLGAATDDLEILINIGLMDFESIYATDRIPVPQVRVGEVARSSFLSPTKPTRILERAILSASTPPDKRSKPTMVA</sequence>
<dbReference type="InterPro" id="IPR039420">
    <property type="entry name" value="WalR-like"/>
</dbReference>
<dbReference type="AlphaFoldDB" id="A0A842I9F3"/>
<protein>
    <submittedName>
        <fullName evidence="8">Response regulator</fullName>
    </submittedName>
</protein>
<dbReference type="EMBL" id="JACLQD010000003">
    <property type="protein sequence ID" value="MBC2835997.1"/>
    <property type="molecule type" value="Genomic_DNA"/>
</dbReference>